<dbReference type="Pfam" id="PF03372">
    <property type="entry name" value="Exo_endo_phos"/>
    <property type="match status" value="1"/>
</dbReference>
<dbReference type="VEuPathDB" id="FungiDB:KRP22_15031"/>
<dbReference type="eggNOG" id="KOG1075">
    <property type="taxonomic scope" value="Eukaryota"/>
</dbReference>
<dbReference type="VEuPathDB" id="FungiDB:KRP22_10663"/>
<dbReference type="InterPro" id="IPR005135">
    <property type="entry name" value="Endo/exonuclease/phosphatase"/>
</dbReference>
<dbReference type="PROSITE" id="PS50878">
    <property type="entry name" value="RT_POL"/>
    <property type="match status" value="1"/>
</dbReference>
<protein>
    <recommendedName>
        <fullName evidence="2">Reverse transcriptase domain-containing protein</fullName>
    </recommendedName>
</protein>
<feature type="region of interest" description="Disordered" evidence="1">
    <location>
        <begin position="250"/>
        <end position="321"/>
    </location>
</feature>
<keyword evidence="4" id="KW-1185">Reference proteome</keyword>
<dbReference type="HOGENOM" id="CLU_240766_0_0_1"/>
<dbReference type="VEuPathDB" id="FungiDB:KRP23_3078"/>
<dbReference type="VEuPathDB" id="FungiDB:KRP23_3076"/>
<feature type="compositionally biased region" description="Basic and acidic residues" evidence="1">
    <location>
        <begin position="297"/>
        <end position="307"/>
    </location>
</feature>
<dbReference type="Proteomes" id="UP000005238">
    <property type="component" value="Unassembled WGS sequence"/>
</dbReference>
<organism evidence="3 4">
    <name type="scientific">Phytophthora ramorum</name>
    <name type="common">Sudden oak death agent</name>
    <dbReference type="NCBI Taxonomy" id="164328"/>
    <lineage>
        <taxon>Eukaryota</taxon>
        <taxon>Sar</taxon>
        <taxon>Stramenopiles</taxon>
        <taxon>Oomycota</taxon>
        <taxon>Peronosporomycetes</taxon>
        <taxon>Peronosporales</taxon>
        <taxon>Peronosporaceae</taxon>
        <taxon>Phytophthora</taxon>
    </lineage>
</organism>
<dbReference type="VEuPathDB" id="FungiDB:KRP22_15030"/>
<evidence type="ECO:0000256" key="1">
    <source>
        <dbReference type="SAM" id="MobiDB-lite"/>
    </source>
</evidence>
<dbReference type="Pfam" id="PF00078">
    <property type="entry name" value="RVT_1"/>
    <property type="match status" value="1"/>
</dbReference>
<dbReference type="CDD" id="cd01650">
    <property type="entry name" value="RT_nLTR_like"/>
    <property type="match status" value="1"/>
</dbReference>
<evidence type="ECO:0000313" key="4">
    <source>
        <dbReference type="Proteomes" id="UP000005238"/>
    </source>
</evidence>
<sequence>MVAVHRDQAWLVEWRNKAPRAEFSQPTDDTLEKAEKAMLDPDRTTQDKKFAALAGVPQQVASEVTFSMWIPAKDLTSTFTDTEIMTSLGSGPQPAIWSANTLHLRDFKTVRNAGISFVCTNRDVCSKLGGQQLTICGKKFRIQPYSKYSNWYYVDLQRLPDETTDGEIYDWFAEHGTPPVYISPSRTVQGLRSRNRRVYFNQKTAPASLMIDPTTPLRQIDFGGHGYVVVNHRIPAFNRTKPPFLQALQAERKARSAKQPAAKPRSKKEDSPPMAAPNGDATMDVDNDSDYAPSESNHSDESLKDASDGSDMEDVTTVRVKPSSVWQGTDAPTFSIQAAKRTDRAPTRILRAKQLALGPVAPPTNADIRELPPSQSNYSIFASTNPFEWLSEGEGGKAPADQDLILWDGSNPPQAVASYIKLPKQSERAMNSAVVTYSAEKASLEQVSEIIEAYLKEFADIEDADEALYSIQAQPSVHRFLLDTSTPSNFQHLRSKAMNHAVLRIAARKLNPNSKDYSLNDEIIKLFPNATDLSSQTVLEGLCGTTNDFWLQLHLAEFDLALQIIAPSIYMDPLKVGAVTQRNPSALPHPRWHLWDDATLAALTYHMVGLQETRFESFENFNSPALTDRYLLLRGTLDSTTTYIHVVYAPVKPNKRPSFFNLLPRNFDEDEDETAFHIVMGDFNTVLDSRMDQANQTDRNRTQGQTELLDWMQAIDVADAWRLQHPTLVEYSGPNARARIDYVLMSPRLFRSAMQNILHDFRRKAELGDHSGIDFRLGSTTFRPATRPPWRCPEWVIQLPEAQKHLQESLEALANRLHAPRDERYNPGCLLDEHKRRDAIFLRELFQSRKNARQREIEELHLKINRLKHLEATNPSADQANQLSEKKAQLDVKLQERKHYASQKKFAADLKDAEKGSKFFFRPPQILHNTPIPVDSPEELDMMCDEFNHFWSGVYRSPSKEFSHPKPKWNRLQMAEILQHTTAHLTPQQAAYMDSPLTANDFYWAIKHTTAGKAPGPDGLPLAYYLTDLTLWCCILEVVYAAQLDADECPNSSVVFGPKILAFRLGKLLDSLLGSDQYGFVPGRDIHHAHVRFQALMKLYEDEMDSMAGAVLLDFAKAFDSVVWDALDMTLMYFGFGSVFRRWVRVMFAGTLVALMFNGSPLAPFEIGRGVRQGDPLSPGLFVLFVEPLLNMVRARMKGVGLRCGNSPATHAVISFSDDCTGLLRDLRDTQRLLNLVDQFCQASGMELNKNKTVVLPFRPWDSDTDSIRESLQDLGLSVVDNDDSTKLLGIYYGPKLTDAARLEHLLADKQTRCSIWKYRARTLRGQIVILQQIILTVLWYSASVCYVPKSGFQDKLEEMIVRYMKTSMASNIVPRTWWSLPQSLGGLGLTPVETMIQGLQLHTLCQLIIAVRKTPLEVPLWTAPVIELFNRAMQPWGRDFDILYAPVRSSPDHAVSRRDSRWSQMGKYWHQVMFLWSTKMTQKVTRNASAFDKVTMPFLDNTLVTTATKTPKTLRSAGLVTVKPLAQHGVFRPADLLELSDLPVQSASLTQAFKRMCVPATAPDNRAWGVFLTRIDSLLRPLRRLPAGPLSAPTLHCAQHTWSFESYEVADLTVALIRKLLVRFKPLPLPIQSLGLEKQPPTDIWARDLKMNKHVLPVYADLVYRLQHNALYVGHRLQHVANATTTCMHGCNVLETTSHLWIRH</sequence>
<accession>H3GHG2</accession>
<dbReference type="EnsemblProtists" id="Phyra75369">
    <property type="protein sequence ID" value="Phyra75369"/>
    <property type="gene ID" value="Phyra75369"/>
</dbReference>
<dbReference type="STRING" id="164328.H3GHG2"/>
<name>H3GHG2_PHYRM</name>
<dbReference type="SUPFAM" id="SSF56219">
    <property type="entry name" value="DNase I-like"/>
    <property type="match status" value="1"/>
</dbReference>
<dbReference type="GO" id="GO:0003824">
    <property type="term" value="F:catalytic activity"/>
    <property type="evidence" value="ECO:0007669"/>
    <property type="project" value="InterPro"/>
</dbReference>
<evidence type="ECO:0000259" key="2">
    <source>
        <dbReference type="PROSITE" id="PS50878"/>
    </source>
</evidence>
<dbReference type="InterPro" id="IPR036691">
    <property type="entry name" value="Endo/exonu/phosph_ase_sf"/>
</dbReference>
<dbReference type="Gene3D" id="3.60.10.10">
    <property type="entry name" value="Endonuclease/exonuclease/phosphatase"/>
    <property type="match status" value="1"/>
</dbReference>
<dbReference type="EMBL" id="DS566009">
    <property type="status" value="NOT_ANNOTATED_CDS"/>
    <property type="molecule type" value="Genomic_DNA"/>
</dbReference>
<dbReference type="InterPro" id="IPR000477">
    <property type="entry name" value="RT_dom"/>
</dbReference>
<reference evidence="4" key="1">
    <citation type="journal article" date="2006" name="Science">
        <title>Phytophthora genome sequences uncover evolutionary origins and mechanisms of pathogenesis.</title>
        <authorList>
            <person name="Tyler B.M."/>
            <person name="Tripathy S."/>
            <person name="Zhang X."/>
            <person name="Dehal P."/>
            <person name="Jiang R.H."/>
            <person name="Aerts A."/>
            <person name="Arredondo F.D."/>
            <person name="Baxter L."/>
            <person name="Bensasson D."/>
            <person name="Beynon J.L."/>
            <person name="Chapman J."/>
            <person name="Damasceno C.M."/>
            <person name="Dorrance A.E."/>
            <person name="Dou D."/>
            <person name="Dickerman A.W."/>
            <person name="Dubchak I.L."/>
            <person name="Garbelotto M."/>
            <person name="Gijzen M."/>
            <person name="Gordon S.G."/>
            <person name="Govers F."/>
            <person name="Grunwald N.J."/>
            <person name="Huang W."/>
            <person name="Ivors K.L."/>
            <person name="Jones R.W."/>
            <person name="Kamoun S."/>
            <person name="Krampis K."/>
            <person name="Lamour K.H."/>
            <person name="Lee M.K."/>
            <person name="McDonald W.H."/>
            <person name="Medina M."/>
            <person name="Meijer H.J."/>
            <person name="Nordberg E.K."/>
            <person name="Maclean D.J."/>
            <person name="Ospina-Giraldo M.D."/>
            <person name="Morris P.F."/>
            <person name="Phuntumart V."/>
            <person name="Putnam N.H."/>
            <person name="Rash S."/>
            <person name="Rose J.K."/>
            <person name="Sakihama Y."/>
            <person name="Salamov A.A."/>
            <person name="Savidor A."/>
            <person name="Scheuring C.F."/>
            <person name="Smith B.M."/>
            <person name="Sobral B.W."/>
            <person name="Terry A."/>
            <person name="Torto-Alalibo T.A."/>
            <person name="Win J."/>
            <person name="Xu Z."/>
            <person name="Zhang H."/>
            <person name="Grigoriev I.V."/>
            <person name="Rokhsar D.S."/>
            <person name="Boore J.L."/>
        </authorList>
    </citation>
    <scope>NUCLEOTIDE SEQUENCE [LARGE SCALE GENOMIC DNA]</scope>
    <source>
        <strain evidence="4">Pr102</strain>
    </source>
</reference>
<dbReference type="InParanoid" id="H3GHG2"/>
<dbReference type="VEuPathDB" id="FungiDB:KRP23_3079"/>
<dbReference type="PANTHER" id="PTHR19446">
    <property type="entry name" value="REVERSE TRANSCRIPTASES"/>
    <property type="match status" value="1"/>
</dbReference>
<reference evidence="3" key="2">
    <citation type="submission" date="2015-06" db="UniProtKB">
        <authorList>
            <consortium name="EnsemblProtists"/>
        </authorList>
    </citation>
    <scope>IDENTIFICATION</scope>
    <source>
        <strain evidence="3">Pr102</strain>
    </source>
</reference>
<feature type="domain" description="Reverse transcriptase" evidence="2">
    <location>
        <begin position="1038"/>
        <end position="1279"/>
    </location>
</feature>
<evidence type="ECO:0000313" key="3">
    <source>
        <dbReference type="EnsemblProtists" id="Phyra75369"/>
    </source>
</evidence>
<proteinExistence type="predicted"/>